<keyword evidence="2" id="KW-0472">Membrane</keyword>
<feature type="coiled-coil region" evidence="1">
    <location>
        <begin position="297"/>
        <end position="338"/>
    </location>
</feature>
<evidence type="ECO:0000256" key="2">
    <source>
        <dbReference type="SAM" id="Phobius"/>
    </source>
</evidence>
<proteinExistence type="predicted"/>
<reference evidence="3" key="1">
    <citation type="journal article" date="2019" name="Microbiol. Resour. Announc.">
        <title>Remarkable Features of Mitochondrial DNA of Acanthamoeba polyphaga Linc Ap-1, Revealed by Whole-Genome Sequencing.</title>
        <authorList>
            <person name="Karlyshev A.V."/>
        </authorList>
    </citation>
    <scope>NUCLEOTIDE SEQUENCE</scope>
    <source>
        <strain evidence="3">Linc Ap-1</strain>
    </source>
</reference>
<name>A0A0S0IUA5_ACAPO</name>
<feature type="transmembrane region" description="Helical" evidence="2">
    <location>
        <begin position="20"/>
        <end position="38"/>
    </location>
</feature>
<organism evidence="3">
    <name type="scientific">Acanthamoeba polyphaga</name>
    <name type="common">Amoeba</name>
    <dbReference type="NCBI Taxonomy" id="5757"/>
    <lineage>
        <taxon>Eukaryota</taxon>
        <taxon>Amoebozoa</taxon>
        <taxon>Discosea</taxon>
        <taxon>Longamoebia</taxon>
        <taxon>Centramoebida</taxon>
        <taxon>Acanthamoebidae</taxon>
        <taxon>Acanthamoeba</taxon>
    </lineage>
</organism>
<protein>
    <submittedName>
        <fullName evidence="3">Uncharacterized protein</fullName>
    </submittedName>
</protein>
<feature type="transmembrane region" description="Helical" evidence="2">
    <location>
        <begin position="106"/>
        <end position="128"/>
    </location>
</feature>
<keyword evidence="3" id="KW-0496">Mitochondrion</keyword>
<feature type="transmembrane region" description="Helical" evidence="2">
    <location>
        <begin position="82"/>
        <end position="100"/>
    </location>
</feature>
<dbReference type="AlphaFoldDB" id="A0A0S0IUA5"/>
<dbReference type="EMBL" id="KP054475">
    <property type="protein sequence ID" value="ALG41022.1"/>
    <property type="molecule type" value="Genomic_DNA"/>
</dbReference>
<keyword evidence="2" id="KW-1133">Transmembrane helix</keyword>
<gene>
    <name evidence="3" type="primary">ORF1</name>
</gene>
<sequence length="345" mass="39484">MFYILYIMVFDYLTPLHSTLRFFSYTVATFFLLLFGVLRNITLSDYMKKFIDIDRIRENRIRNQKFMELVAETHNAHSSFKFYSYNPFLIFGISFFLVSWSSNMGFGVLVSSLVSLYGMLLLINLFYFARCIYLTPVPEDLKTIRPAWLVKLNNFNDNLTLMNGVANAVTESATGSGLGKRILNKISSTVSRSFNYATDTKNARVVISSLALASSVIVGVDYTSAEASQRTSYLTRVFEFGENGTYSTDPDTRSKAAALRRKRVDLLDCCESNSCCLDAELVENKYEMIRPYETNRYLILEQEKAIFEQKATALEQKATALEQKATALEEENRKLRLNLEISYLE</sequence>
<keyword evidence="1" id="KW-0175">Coiled coil</keyword>
<keyword evidence="2" id="KW-0812">Transmembrane</keyword>
<evidence type="ECO:0000313" key="3">
    <source>
        <dbReference type="EMBL" id="ALG41022.1"/>
    </source>
</evidence>
<evidence type="ECO:0000256" key="1">
    <source>
        <dbReference type="SAM" id="Coils"/>
    </source>
</evidence>
<geneLocation type="mitochondrion" evidence="3"/>
<accession>A0A0S0IUA5</accession>